<keyword evidence="2" id="KW-1185">Reference proteome</keyword>
<accession>A0AAP0HMP3</accession>
<protein>
    <submittedName>
        <fullName evidence="1">Uncharacterized protein</fullName>
    </submittedName>
</protein>
<evidence type="ECO:0000313" key="1">
    <source>
        <dbReference type="EMBL" id="KAK9094393.1"/>
    </source>
</evidence>
<dbReference type="EMBL" id="JBBNAG010000011">
    <property type="protein sequence ID" value="KAK9094393.1"/>
    <property type="molecule type" value="Genomic_DNA"/>
</dbReference>
<dbReference type="AlphaFoldDB" id="A0AAP0HMP3"/>
<gene>
    <name evidence="1" type="ORF">Scep_025862</name>
</gene>
<dbReference type="Proteomes" id="UP001419268">
    <property type="component" value="Unassembled WGS sequence"/>
</dbReference>
<evidence type="ECO:0000313" key="2">
    <source>
        <dbReference type="Proteomes" id="UP001419268"/>
    </source>
</evidence>
<reference evidence="1 2" key="1">
    <citation type="submission" date="2024-01" db="EMBL/GenBank/DDBJ databases">
        <title>Genome assemblies of Stephania.</title>
        <authorList>
            <person name="Yang L."/>
        </authorList>
    </citation>
    <scope>NUCLEOTIDE SEQUENCE [LARGE SCALE GENOMIC DNA]</scope>
    <source>
        <strain evidence="1">JXDWG</strain>
        <tissue evidence="1">Leaf</tissue>
    </source>
</reference>
<proteinExistence type="predicted"/>
<comment type="caution">
    <text evidence="1">The sequence shown here is derived from an EMBL/GenBank/DDBJ whole genome shotgun (WGS) entry which is preliminary data.</text>
</comment>
<name>A0AAP0HMP3_9MAGN</name>
<organism evidence="1 2">
    <name type="scientific">Stephania cephalantha</name>
    <dbReference type="NCBI Taxonomy" id="152367"/>
    <lineage>
        <taxon>Eukaryota</taxon>
        <taxon>Viridiplantae</taxon>
        <taxon>Streptophyta</taxon>
        <taxon>Embryophyta</taxon>
        <taxon>Tracheophyta</taxon>
        <taxon>Spermatophyta</taxon>
        <taxon>Magnoliopsida</taxon>
        <taxon>Ranunculales</taxon>
        <taxon>Menispermaceae</taxon>
        <taxon>Menispermoideae</taxon>
        <taxon>Cissampelideae</taxon>
        <taxon>Stephania</taxon>
    </lineage>
</organism>
<sequence length="103" mass="11261">MPHLSLLLQSQSLITKPHCAEHGKISFDDDEDGEVQRRTAANSGEGFEATMQTARLLRLQSPKQTNGDGKPDGLVAVSISATVEISGFGREILERERERVDGE</sequence>